<proteinExistence type="predicted"/>
<keyword evidence="3" id="KW-1185">Reference proteome</keyword>
<evidence type="ECO:0000313" key="3">
    <source>
        <dbReference type="Proteomes" id="UP001189429"/>
    </source>
</evidence>
<sequence length="389" mass="40143">MSLEHCLGAPDAEVQAVEAAMLRPRRAPAGAAAAACRRSMERLEAAARHCRGAAKGPLTVAALLPEAPTLLPLQASLRAARGALERSRSAAARLEALVGSPAPAPRTPPVSPAPPPPLPPSPATPSSTLSDAETPSAAPSTRGAPALPAAAAAAMLARPTSASRARLPQGPREAAAAAPAPHSGSGPRPRSRLRPAAPPQQPSVRSLRRRARLLGVDPRRVLCCLEKTDLAQEIAEAQEGSMADGAVEMVLRRDGDPLGLSRRISTDSLRSVDGPRSSADCAVVGAMDEETAAGAAAAAAPRGGPAEGAAAAPRGPAAEEVGSRRSPRLLARERRQKRDSEDGEDEDTKEGTQDCQGGEERLWSPRTELQDVTEFGRHHLRISGDGSIS</sequence>
<feature type="region of interest" description="Disordered" evidence="1">
    <location>
        <begin position="291"/>
        <end position="389"/>
    </location>
</feature>
<feature type="region of interest" description="Disordered" evidence="1">
    <location>
        <begin position="99"/>
        <end position="211"/>
    </location>
</feature>
<feature type="compositionally biased region" description="Low complexity" evidence="1">
    <location>
        <begin position="144"/>
        <end position="157"/>
    </location>
</feature>
<evidence type="ECO:0000313" key="2">
    <source>
        <dbReference type="EMBL" id="CAK0790558.1"/>
    </source>
</evidence>
<organism evidence="2 3">
    <name type="scientific">Prorocentrum cordatum</name>
    <dbReference type="NCBI Taxonomy" id="2364126"/>
    <lineage>
        <taxon>Eukaryota</taxon>
        <taxon>Sar</taxon>
        <taxon>Alveolata</taxon>
        <taxon>Dinophyceae</taxon>
        <taxon>Prorocentrales</taxon>
        <taxon>Prorocentraceae</taxon>
        <taxon>Prorocentrum</taxon>
    </lineage>
</organism>
<gene>
    <name evidence="2" type="ORF">PCOR1329_LOCUS1816</name>
</gene>
<feature type="compositionally biased region" description="Pro residues" evidence="1">
    <location>
        <begin position="102"/>
        <end position="123"/>
    </location>
</feature>
<evidence type="ECO:0000256" key="1">
    <source>
        <dbReference type="SAM" id="MobiDB-lite"/>
    </source>
</evidence>
<reference evidence="2" key="1">
    <citation type="submission" date="2023-10" db="EMBL/GenBank/DDBJ databases">
        <authorList>
            <person name="Chen Y."/>
            <person name="Shah S."/>
            <person name="Dougan E. K."/>
            <person name="Thang M."/>
            <person name="Chan C."/>
        </authorList>
    </citation>
    <scope>NUCLEOTIDE SEQUENCE [LARGE SCALE GENOMIC DNA]</scope>
</reference>
<comment type="caution">
    <text evidence="2">The sequence shown here is derived from an EMBL/GenBank/DDBJ whole genome shotgun (WGS) entry which is preliminary data.</text>
</comment>
<dbReference type="Proteomes" id="UP001189429">
    <property type="component" value="Unassembled WGS sequence"/>
</dbReference>
<feature type="region of interest" description="Disordered" evidence="1">
    <location>
        <begin position="257"/>
        <end position="277"/>
    </location>
</feature>
<dbReference type="EMBL" id="CAUYUJ010000447">
    <property type="protein sequence ID" value="CAK0790558.1"/>
    <property type="molecule type" value="Genomic_DNA"/>
</dbReference>
<feature type="compositionally biased region" description="Low complexity" evidence="1">
    <location>
        <begin position="292"/>
        <end position="320"/>
    </location>
</feature>
<feature type="compositionally biased region" description="Low complexity" evidence="1">
    <location>
        <begin position="168"/>
        <end position="188"/>
    </location>
</feature>
<accession>A0ABN9PCH1</accession>
<feature type="compositionally biased region" description="Basic and acidic residues" evidence="1">
    <location>
        <begin position="330"/>
        <end position="340"/>
    </location>
</feature>
<protein>
    <submittedName>
        <fullName evidence="2">Uncharacterized protein</fullName>
    </submittedName>
</protein>
<name>A0ABN9PCH1_9DINO</name>